<dbReference type="PANTHER" id="PTHR48106">
    <property type="entry name" value="QUINONE OXIDOREDUCTASE PIG3-RELATED"/>
    <property type="match status" value="1"/>
</dbReference>
<dbReference type="CDD" id="cd05276">
    <property type="entry name" value="p53_inducible_oxidoreductase"/>
    <property type="match status" value="1"/>
</dbReference>
<dbReference type="EMBL" id="JZEE01000319">
    <property type="protein sequence ID" value="KJK66117.1"/>
    <property type="molecule type" value="Genomic_DNA"/>
</dbReference>
<dbReference type="InterPro" id="IPR013149">
    <property type="entry name" value="ADH-like_C"/>
</dbReference>
<dbReference type="SUPFAM" id="SSF51735">
    <property type="entry name" value="NAD(P)-binding Rossmann-fold domains"/>
    <property type="match status" value="1"/>
</dbReference>
<dbReference type="AlphaFoldDB" id="A0A0F0IHB2"/>
<evidence type="ECO:0000256" key="1">
    <source>
        <dbReference type="ARBA" id="ARBA00022857"/>
    </source>
</evidence>
<proteinExistence type="predicted"/>
<dbReference type="OrthoDB" id="203908at2759"/>
<accession>A0A0F0IHB2</accession>
<dbReference type="GO" id="GO:0070402">
    <property type="term" value="F:NADPH binding"/>
    <property type="evidence" value="ECO:0007669"/>
    <property type="project" value="TreeGrafter"/>
</dbReference>
<dbReference type="PANTHER" id="PTHR48106:SF18">
    <property type="entry name" value="QUINONE OXIDOREDUCTASE PIG3"/>
    <property type="match status" value="1"/>
</dbReference>
<dbReference type="InterPro" id="IPR011032">
    <property type="entry name" value="GroES-like_sf"/>
</dbReference>
<feature type="domain" description="Enoyl reductase (ER)" evidence="3">
    <location>
        <begin position="14"/>
        <end position="332"/>
    </location>
</feature>
<sequence>MPEMRAVVVKGGKGPADAMSIKQIPKPTPSMGQALIKIKSFGLNRMDLLQREGLYPLPPQAPVTMGVEFSGTVESVAAGAESDFKAGDAVFGLAYGGAYAEYIVVDTGMLVHKPAQLSWEEAACVPETWITASQALHIIGEFKSGNSVLWHAGASSVSICGIQLAKAEGAKAIYATAGSQEKCDFLVNELGVTAAFNYKTQDWAAELRKITDGAGVDLIVDFVGANYFQGNLDAAARDGRIVILGMMSGQTLPNGVDIGGLLFKRLRVEGSTLRSRELEYQRKLRDSLVEHVLPRLKDGTFKVFVEKVFAFTEIVEAHKLLESNQTRGKLACVI</sequence>
<reference evidence="4 5" key="1">
    <citation type="submission" date="2015-02" db="EMBL/GenBank/DDBJ databases">
        <title>Draft genome sequence of Aspergillus parasiticus SU-1.</title>
        <authorList>
            <person name="Yu J."/>
            <person name="Fedorova N."/>
            <person name="Yin Y."/>
            <person name="Losada L."/>
            <person name="Zafar N."/>
            <person name="Taujale R."/>
            <person name="Ehrlich K.C."/>
            <person name="Bhatnagar D."/>
            <person name="Cleveland T.E."/>
            <person name="Bennett J.W."/>
            <person name="Nierman W.C."/>
        </authorList>
    </citation>
    <scope>NUCLEOTIDE SEQUENCE [LARGE SCALE GENOMIC DNA]</scope>
    <source>
        <strain evidence="5">ATCC 56775 / NRRL 5862 / SRRC 143 / SU-1</strain>
    </source>
</reference>
<dbReference type="Proteomes" id="UP000033540">
    <property type="component" value="Unassembled WGS sequence"/>
</dbReference>
<comment type="caution">
    <text evidence="4">The sequence shown here is derived from an EMBL/GenBank/DDBJ whole genome shotgun (WGS) entry which is preliminary data.</text>
</comment>
<evidence type="ECO:0000259" key="3">
    <source>
        <dbReference type="SMART" id="SM00829"/>
    </source>
</evidence>
<keyword evidence="1" id="KW-0521">NADP</keyword>
<dbReference type="InterPro" id="IPR014189">
    <property type="entry name" value="Quinone_OxRdtase_PIG3"/>
</dbReference>
<dbReference type="STRING" id="1403190.A0A0F0IHB2"/>
<dbReference type="InterPro" id="IPR036291">
    <property type="entry name" value="NAD(P)-bd_dom_sf"/>
</dbReference>
<dbReference type="Pfam" id="PF00107">
    <property type="entry name" value="ADH_zinc_N"/>
    <property type="match status" value="1"/>
</dbReference>
<dbReference type="SUPFAM" id="SSF50129">
    <property type="entry name" value="GroES-like"/>
    <property type="match status" value="1"/>
</dbReference>
<dbReference type="NCBIfam" id="TIGR02824">
    <property type="entry name" value="quinone_pig3"/>
    <property type="match status" value="1"/>
</dbReference>
<dbReference type="Pfam" id="PF08240">
    <property type="entry name" value="ADH_N"/>
    <property type="match status" value="1"/>
</dbReference>
<dbReference type="InterPro" id="IPR013154">
    <property type="entry name" value="ADH-like_N"/>
</dbReference>
<dbReference type="InterPro" id="IPR020843">
    <property type="entry name" value="ER"/>
</dbReference>
<keyword evidence="2" id="KW-0560">Oxidoreductase</keyword>
<evidence type="ECO:0000313" key="5">
    <source>
        <dbReference type="Proteomes" id="UP000033540"/>
    </source>
</evidence>
<protein>
    <submittedName>
        <fullName evidence="4">PIG3 p53-inducible quinone oxidoreductase</fullName>
    </submittedName>
</protein>
<evidence type="ECO:0000313" key="4">
    <source>
        <dbReference type="EMBL" id="KJK66117.1"/>
    </source>
</evidence>
<dbReference type="GO" id="GO:0016651">
    <property type="term" value="F:oxidoreductase activity, acting on NAD(P)H"/>
    <property type="evidence" value="ECO:0007669"/>
    <property type="project" value="TreeGrafter"/>
</dbReference>
<dbReference type="Gene3D" id="3.40.50.720">
    <property type="entry name" value="NAD(P)-binding Rossmann-like Domain"/>
    <property type="match status" value="1"/>
</dbReference>
<name>A0A0F0IHB2_ASPPU</name>
<evidence type="ECO:0000256" key="2">
    <source>
        <dbReference type="ARBA" id="ARBA00023002"/>
    </source>
</evidence>
<gene>
    <name evidence="4" type="ORF">P875_00021761</name>
</gene>
<dbReference type="SMART" id="SM00829">
    <property type="entry name" value="PKS_ER"/>
    <property type="match status" value="1"/>
</dbReference>
<dbReference type="Gene3D" id="3.90.180.10">
    <property type="entry name" value="Medium-chain alcohol dehydrogenases, catalytic domain"/>
    <property type="match status" value="1"/>
</dbReference>
<organism evidence="4 5">
    <name type="scientific">Aspergillus parasiticus (strain ATCC 56775 / NRRL 5862 / SRRC 143 / SU-1)</name>
    <dbReference type="NCBI Taxonomy" id="1403190"/>
    <lineage>
        <taxon>Eukaryota</taxon>
        <taxon>Fungi</taxon>
        <taxon>Dikarya</taxon>
        <taxon>Ascomycota</taxon>
        <taxon>Pezizomycotina</taxon>
        <taxon>Eurotiomycetes</taxon>
        <taxon>Eurotiomycetidae</taxon>
        <taxon>Eurotiales</taxon>
        <taxon>Aspergillaceae</taxon>
        <taxon>Aspergillus</taxon>
        <taxon>Aspergillus subgen. Circumdati</taxon>
    </lineage>
</organism>